<sequence>MSLIDPVPGPWRDRFADLPVTMNAPHPDPGFLTELEDLAESVLIQLDFIKLFAPQDLPTHWVDDQLVETEAFIASRPAPIPQPPANRRSHFAAGKWRTIRKGGAA</sequence>
<organism evidence="1 2">
    <name type="scientific">Mycobacterium phage MooMoo</name>
    <dbReference type="NCBI Taxonomy" id="2108127"/>
    <lineage>
        <taxon>Viruses</taxon>
        <taxon>Duplodnaviria</taxon>
        <taxon>Heunggongvirae</taxon>
        <taxon>Uroviricota</taxon>
        <taxon>Caudoviricetes</taxon>
        <taxon>Gracegardnervirinae</taxon>
        <taxon>Moomoovirus</taxon>
        <taxon>Moomoovirus moomoo</taxon>
    </lineage>
</organism>
<keyword evidence="2" id="KW-1185">Reference proteome</keyword>
<name>A0A2P1JR72_9CAUD</name>
<evidence type="ECO:0000313" key="2">
    <source>
        <dbReference type="Proteomes" id="UP000241634"/>
    </source>
</evidence>
<reference evidence="2" key="1">
    <citation type="submission" date="2018-02" db="EMBL/GenBank/DDBJ databases">
        <authorList>
            <person name="Cohen D.B."/>
            <person name="Kent A.D."/>
        </authorList>
    </citation>
    <scope>NUCLEOTIDE SEQUENCE [LARGE SCALE GENOMIC DNA]</scope>
</reference>
<dbReference type="KEGG" id="vg:60335238"/>
<dbReference type="Proteomes" id="UP000241634">
    <property type="component" value="Segment"/>
</dbReference>
<dbReference type="EMBL" id="MH001449">
    <property type="protein sequence ID" value="AVO21658.1"/>
    <property type="molecule type" value="Genomic_DNA"/>
</dbReference>
<dbReference type="GeneID" id="60335238"/>
<proteinExistence type="predicted"/>
<accession>A0A2P1JR72</accession>
<evidence type="ECO:0000313" key="1">
    <source>
        <dbReference type="EMBL" id="AVO21658.1"/>
    </source>
</evidence>
<gene>
    <name evidence="1" type="primary">53</name>
    <name evidence="1" type="ORF">SEA_MOOMOO_53</name>
</gene>
<protein>
    <submittedName>
        <fullName evidence="1">Uncharacterized protein</fullName>
    </submittedName>
</protein>
<dbReference type="RefSeq" id="YP_009963654.1">
    <property type="nucleotide sequence ID" value="NC_051721.1"/>
</dbReference>